<name>A0ACC0ZW65_9ROSI</name>
<gene>
    <name evidence="1" type="ORF">Patl1_22994</name>
</gene>
<evidence type="ECO:0000313" key="2">
    <source>
        <dbReference type="Proteomes" id="UP001164250"/>
    </source>
</evidence>
<dbReference type="Proteomes" id="UP001164250">
    <property type="component" value="Chromosome 13"/>
</dbReference>
<accession>A0ACC0ZW65</accession>
<keyword evidence="2" id="KW-1185">Reference proteome</keyword>
<comment type="caution">
    <text evidence="1">The sequence shown here is derived from an EMBL/GenBank/DDBJ whole genome shotgun (WGS) entry which is preliminary data.</text>
</comment>
<evidence type="ECO:0000313" key="1">
    <source>
        <dbReference type="EMBL" id="KAJ0078992.1"/>
    </source>
</evidence>
<organism evidence="1 2">
    <name type="scientific">Pistacia atlantica</name>
    <dbReference type="NCBI Taxonomy" id="434234"/>
    <lineage>
        <taxon>Eukaryota</taxon>
        <taxon>Viridiplantae</taxon>
        <taxon>Streptophyta</taxon>
        <taxon>Embryophyta</taxon>
        <taxon>Tracheophyta</taxon>
        <taxon>Spermatophyta</taxon>
        <taxon>Magnoliopsida</taxon>
        <taxon>eudicotyledons</taxon>
        <taxon>Gunneridae</taxon>
        <taxon>Pentapetalae</taxon>
        <taxon>rosids</taxon>
        <taxon>malvids</taxon>
        <taxon>Sapindales</taxon>
        <taxon>Anacardiaceae</taxon>
        <taxon>Pistacia</taxon>
    </lineage>
</organism>
<protein>
    <submittedName>
        <fullName evidence="1">Uncharacterized protein</fullName>
    </submittedName>
</protein>
<dbReference type="EMBL" id="CM047909">
    <property type="protein sequence ID" value="KAJ0078992.1"/>
    <property type="molecule type" value="Genomic_DNA"/>
</dbReference>
<proteinExistence type="predicted"/>
<sequence>MLLSVSPAKFNPLHLNNHLQRHPISHTPPRLNKPTLSTGNYKTRHFISVTAKGNIVSLPVVSPHFNDNNDDELVMQQKPQETQGGKEKSFWGAVSLIIGTAVGPGKLGLPAATIRSGSLPSTMEEDGVEELSFTGLCNQSIGESLCLSDSHTHSLTISLRQSVSHSHCLDTHFRLHYLHGFTFSLHRSSLLGLLPPTPILHSPQTARTSSHIAVESTPIFTVHSPLSSSAGGSSTLQLGRRQLYSPAAERLTLRLLQESRGHAVTPESLTLALDALLAPFFFLHQVSTSSSVSGG</sequence>
<reference evidence="2" key="1">
    <citation type="journal article" date="2023" name="G3 (Bethesda)">
        <title>Genome assembly and association tests identify interacting loci associated with vigor, precocity, and sex in interspecific pistachio rootstocks.</title>
        <authorList>
            <person name="Palmer W."/>
            <person name="Jacygrad E."/>
            <person name="Sagayaradj S."/>
            <person name="Cavanaugh K."/>
            <person name="Han R."/>
            <person name="Bertier L."/>
            <person name="Beede B."/>
            <person name="Kafkas S."/>
            <person name="Golino D."/>
            <person name="Preece J."/>
            <person name="Michelmore R."/>
        </authorList>
    </citation>
    <scope>NUCLEOTIDE SEQUENCE [LARGE SCALE GENOMIC DNA]</scope>
</reference>